<proteinExistence type="predicted"/>
<reference evidence="1" key="1">
    <citation type="journal article" date="2023" name="Mol. Phylogenet. Evol.">
        <title>Genome-scale phylogeny and comparative genomics of the fungal order Sordariales.</title>
        <authorList>
            <person name="Hensen N."/>
            <person name="Bonometti L."/>
            <person name="Westerberg I."/>
            <person name="Brannstrom I.O."/>
            <person name="Guillou S."/>
            <person name="Cros-Aarteil S."/>
            <person name="Calhoun S."/>
            <person name="Haridas S."/>
            <person name="Kuo A."/>
            <person name="Mondo S."/>
            <person name="Pangilinan J."/>
            <person name="Riley R."/>
            <person name="LaButti K."/>
            <person name="Andreopoulos B."/>
            <person name="Lipzen A."/>
            <person name="Chen C."/>
            <person name="Yan M."/>
            <person name="Daum C."/>
            <person name="Ng V."/>
            <person name="Clum A."/>
            <person name="Steindorff A."/>
            <person name="Ohm R.A."/>
            <person name="Martin F."/>
            <person name="Silar P."/>
            <person name="Natvig D.O."/>
            <person name="Lalanne C."/>
            <person name="Gautier V."/>
            <person name="Ament-Velasquez S.L."/>
            <person name="Kruys A."/>
            <person name="Hutchinson M.I."/>
            <person name="Powell A.J."/>
            <person name="Barry K."/>
            <person name="Miller A.N."/>
            <person name="Grigoriev I.V."/>
            <person name="Debuchy R."/>
            <person name="Gladieux P."/>
            <person name="Hiltunen Thoren M."/>
            <person name="Johannesson H."/>
        </authorList>
    </citation>
    <scope>NUCLEOTIDE SEQUENCE</scope>
    <source>
        <strain evidence="1">PSN293</strain>
    </source>
</reference>
<organism evidence="1 2">
    <name type="scientific">Rhypophila decipiens</name>
    <dbReference type="NCBI Taxonomy" id="261697"/>
    <lineage>
        <taxon>Eukaryota</taxon>
        <taxon>Fungi</taxon>
        <taxon>Dikarya</taxon>
        <taxon>Ascomycota</taxon>
        <taxon>Pezizomycotina</taxon>
        <taxon>Sordariomycetes</taxon>
        <taxon>Sordariomycetidae</taxon>
        <taxon>Sordariales</taxon>
        <taxon>Naviculisporaceae</taxon>
        <taxon>Rhypophila</taxon>
    </lineage>
</organism>
<comment type="caution">
    <text evidence="1">The sequence shown here is derived from an EMBL/GenBank/DDBJ whole genome shotgun (WGS) entry which is preliminary data.</text>
</comment>
<evidence type="ECO:0000313" key="1">
    <source>
        <dbReference type="EMBL" id="KAK4212742.1"/>
    </source>
</evidence>
<accession>A0AAN6YB08</accession>
<gene>
    <name evidence="1" type="ORF">QBC37DRAFT_424524</name>
</gene>
<keyword evidence="2" id="KW-1185">Reference proteome</keyword>
<dbReference type="EMBL" id="MU858122">
    <property type="protein sequence ID" value="KAK4212742.1"/>
    <property type="molecule type" value="Genomic_DNA"/>
</dbReference>
<protein>
    <submittedName>
        <fullName evidence="1">Uncharacterized protein</fullName>
    </submittedName>
</protein>
<name>A0AAN6YB08_9PEZI</name>
<evidence type="ECO:0000313" key="2">
    <source>
        <dbReference type="Proteomes" id="UP001301769"/>
    </source>
</evidence>
<dbReference type="AlphaFoldDB" id="A0AAN6YB08"/>
<dbReference type="Proteomes" id="UP001301769">
    <property type="component" value="Unassembled WGS sequence"/>
</dbReference>
<sequence length="137" mass="15392">MGIGRHTSCEFEPFRLWNQNPKAIAVKAKPKADGDYLEAESGGHVSLTFNFVGNDHMELALTRESLGALSGILVDYLNLPAVLRFVGVKCDLVQEGAELVAARRRARRAARSPSPRRTYFEMNHPMGWYKQSRRGLF</sequence>
<reference evidence="1" key="2">
    <citation type="submission" date="2023-05" db="EMBL/GenBank/DDBJ databases">
        <authorList>
            <consortium name="Lawrence Berkeley National Laboratory"/>
            <person name="Steindorff A."/>
            <person name="Hensen N."/>
            <person name="Bonometti L."/>
            <person name="Westerberg I."/>
            <person name="Brannstrom I.O."/>
            <person name="Guillou S."/>
            <person name="Cros-Aarteil S."/>
            <person name="Calhoun S."/>
            <person name="Haridas S."/>
            <person name="Kuo A."/>
            <person name="Mondo S."/>
            <person name="Pangilinan J."/>
            <person name="Riley R."/>
            <person name="Labutti K."/>
            <person name="Andreopoulos B."/>
            <person name="Lipzen A."/>
            <person name="Chen C."/>
            <person name="Yanf M."/>
            <person name="Daum C."/>
            <person name="Ng V."/>
            <person name="Clum A."/>
            <person name="Ohm R."/>
            <person name="Martin F."/>
            <person name="Silar P."/>
            <person name="Natvig D."/>
            <person name="Lalanne C."/>
            <person name="Gautier V."/>
            <person name="Ament-Velasquez S.L."/>
            <person name="Kruys A."/>
            <person name="Hutchinson M.I."/>
            <person name="Powell A.J."/>
            <person name="Barry K."/>
            <person name="Miller A.N."/>
            <person name="Grigoriev I.V."/>
            <person name="Debuchy R."/>
            <person name="Gladieux P."/>
            <person name="Thoren M.H."/>
            <person name="Johannesson H."/>
        </authorList>
    </citation>
    <scope>NUCLEOTIDE SEQUENCE</scope>
    <source>
        <strain evidence="1">PSN293</strain>
    </source>
</reference>